<dbReference type="Gene3D" id="3.30.870.10">
    <property type="entry name" value="Endonuclease Chain A"/>
    <property type="match status" value="1"/>
</dbReference>
<feature type="coiled-coil region" evidence="1">
    <location>
        <begin position="321"/>
        <end position="348"/>
    </location>
</feature>
<dbReference type="SUPFAM" id="SSF56024">
    <property type="entry name" value="Phospholipase D/nuclease"/>
    <property type="match status" value="1"/>
</dbReference>
<protein>
    <submittedName>
        <fullName evidence="3">Superfamily I DNA/RNA helicase</fullName>
    </submittedName>
</protein>
<dbReference type="AlphaFoldDB" id="I0ENW4"/>
<reference evidence="4" key="1">
    <citation type="submission" date="2012-04" db="EMBL/GenBank/DDBJ databases">
        <title>Complete genome sequence of Helicobacter cetorum strain MIT 00-7128.</title>
        <authorList>
            <person name="Kersulyte D."/>
            <person name="Berg D.E."/>
        </authorList>
    </citation>
    <scope>NUCLEOTIDE SEQUENCE [LARGE SCALE GENOMIC DNA]</scope>
    <source>
        <strain evidence="4">MIT 00-7128</strain>
    </source>
</reference>
<evidence type="ECO:0000259" key="2">
    <source>
        <dbReference type="PROSITE" id="PS50011"/>
    </source>
</evidence>
<dbReference type="EMBL" id="CP003479">
    <property type="protein sequence ID" value="AFI04633.1"/>
    <property type="molecule type" value="Genomic_DNA"/>
</dbReference>
<feature type="domain" description="Protein kinase" evidence="2">
    <location>
        <begin position="11"/>
        <end position="358"/>
    </location>
</feature>
<evidence type="ECO:0000313" key="3">
    <source>
        <dbReference type="EMBL" id="AFI04633.1"/>
    </source>
</evidence>
<keyword evidence="3" id="KW-0378">Hydrolase</keyword>
<dbReference type="Pfam" id="PF07714">
    <property type="entry name" value="PK_Tyr_Ser-Thr"/>
    <property type="match status" value="1"/>
</dbReference>
<dbReference type="SUPFAM" id="SSF56112">
    <property type="entry name" value="Protein kinase-like (PK-like)"/>
    <property type="match status" value="1"/>
</dbReference>
<dbReference type="Proteomes" id="UP000005010">
    <property type="component" value="Chromosome"/>
</dbReference>
<accession>I0ENW4</accession>
<dbReference type="PROSITE" id="PS50011">
    <property type="entry name" value="PROTEIN_KINASE_DOM"/>
    <property type="match status" value="1"/>
</dbReference>
<organism evidence="3 4">
    <name type="scientific">Helicobacter cetorum (strain ATCC BAA-429 / MIT 00-7128)</name>
    <dbReference type="NCBI Taxonomy" id="182217"/>
    <lineage>
        <taxon>Bacteria</taxon>
        <taxon>Pseudomonadati</taxon>
        <taxon>Campylobacterota</taxon>
        <taxon>Epsilonproteobacteria</taxon>
        <taxon>Campylobacterales</taxon>
        <taxon>Helicobacteraceae</taxon>
        <taxon>Helicobacter</taxon>
    </lineage>
</organism>
<dbReference type="InterPro" id="IPR000719">
    <property type="entry name" value="Prot_kinase_dom"/>
</dbReference>
<dbReference type="Gene3D" id="1.10.510.10">
    <property type="entry name" value="Transferase(Phosphotransferase) domain 1"/>
    <property type="match status" value="1"/>
</dbReference>
<dbReference type="eggNOG" id="COG1502">
    <property type="taxonomic scope" value="Bacteria"/>
</dbReference>
<dbReference type="RefSeq" id="WP_014661500.1">
    <property type="nucleotide sequence ID" value="NC_017737.1"/>
</dbReference>
<dbReference type="KEGG" id="hce:HCW_06875"/>
<dbReference type="STRING" id="182217.HCW_06875"/>
<keyword evidence="1" id="KW-0175">Coiled coil</keyword>
<dbReference type="GO" id="GO:0006793">
    <property type="term" value="P:phosphorus metabolic process"/>
    <property type="evidence" value="ECO:0007669"/>
    <property type="project" value="UniProtKB-ARBA"/>
</dbReference>
<dbReference type="GO" id="GO:0004672">
    <property type="term" value="F:protein kinase activity"/>
    <property type="evidence" value="ECO:0007669"/>
    <property type="project" value="InterPro"/>
</dbReference>
<keyword evidence="3" id="KW-0067">ATP-binding</keyword>
<dbReference type="InterPro" id="IPR001245">
    <property type="entry name" value="Ser-Thr/Tyr_kinase_cat_dom"/>
</dbReference>
<keyword evidence="4" id="KW-1185">Reference proteome</keyword>
<name>I0ENW4_HELC0</name>
<dbReference type="PANTHER" id="PTHR21248:SF22">
    <property type="entry name" value="PHOSPHOLIPASE D"/>
    <property type="match status" value="1"/>
</dbReference>
<dbReference type="GO" id="GO:0004386">
    <property type="term" value="F:helicase activity"/>
    <property type="evidence" value="ECO:0007669"/>
    <property type="project" value="UniProtKB-KW"/>
</dbReference>
<dbReference type="GO" id="GO:0005524">
    <property type="term" value="F:ATP binding"/>
    <property type="evidence" value="ECO:0007669"/>
    <property type="project" value="InterPro"/>
</dbReference>
<dbReference type="PATRIC" id="fig|182217.3.peg.1454"/>
<evidence type="ECO:0000256" key="1">
    <source>
        <dbReference type="SAM" id="Coils"/>
    </source>
</evidence>
<gene>
    <name evidence="3" type="ordered locus">HCW_06875</name>
</gene>
<dbReference type="InterPro" id="IPR011009">
    <property type="entry name" value="Kinase-like_dom_sf"/>
</dbReference>
<dbReference type="Pfam" id="PF13091">
    <property type="entry name" value="PLDc_2"/>
    <property type="match status" value="1"/>
</dbReference>
<dbReference type="HOGENOM" id="CLU_673995_0_0_7"/>
<dbReference type="InterPro" id="IPR025202">
    <property type="entry name" value="PLD-like_dom"/>
</dbReference>
<dbReference type="PANTHER" id="PTHR21248">
    <property type="entry name" value="CARDIOLIPIN SYNTHASE"/>
    <property type="match status" value="1"/>
</dbReference>
<keyword evidence="3" id="KW-0347">Helicase</keyword>
<keyword evidence="3" id="KW-0547">Nucleotide-binding</keyword>
<sequence>MQSINIKENRISGYKILHNWHTNKTFIARKMGVHYVIKHVPYSLNHDVLMGKIRSLQQITHQNLNNIVDYFPLEEEIILGTATLSKGLFIVHKYQDTELFHNYFEKHIDNGVLNRNVSVIFLKSLIKLCEVLKYIHKHNHAHGNIKAENVCFNKQNQEIFLLDFGLTHLKDDKTLDFKQDFYQMALMVLKLFSSSLDIKKARLFKFENLLQDILSKMIARDYQNTDAIIDDLKNLSKKLNQTLSSAKKPKSCKELENLKTGYVTNKDENLLFLDYLFNYAKQEIIIASPWINTSVIKRREKQIKNALNRGVHITIHYGMKNQVKEDIKDEAKQILDKLQKQYSTLQIYKNEIGDHSKVIICDKKWMVVGSYNWLSFLGKDKRGETGTFNKEKDQILKMIDELNMKKHQ</sequence>
<proteinExistence type="predicted"/>
<evidence type="ECO:0000313" key="4">
    <source>
        <dbReference type="Proteomes" id="UP000005010"/>
    </source>
</evidence>